<keyword evidence="2" id="KW-0812">Transmembrane</keyword>
<accession>A0A9D2NZE3</accession>
<evidence type="ECO:0008006" key="6">
    <source>
        <dbReference type="Google" id="ProtNLM"/>
    </source>
</evidence>
<evidence type="ECO:0000313" key="4">
    <source>
        <dbReference type="EMBL" id="HJC39849.1"/>
    </source>
</evidence>
<feature type="transmembrane region" description="Helical" evidence="2">
    <location>
        <begin position="449"/>
        <end position="468"/>
    </location>
</feature>
<feature type="chain" id="PRO_5039579406" description="Transglutaminase-like domain-containing protein" evidence="3">
    <location>
        <begin position="27"/>
        <end position="483"/>
    </location>
</feature>
<evidence type="ECO:0000256" key="3">
    <source>
        <dbReference type="SAM" id="SignalP"/>
    </source>
</evidence>
<protein>
    <recommendedName>
        <fullName evidence="6">Transglutaminase-like domain-containing protein</fullName>
    </recommendedName>
</protein>
<keyword evidence="2" id="KW-0472">Membrane</keyword>
<sequence length="483" mass="51991">MTGSKKKLLALGIASLLAAGTVFSYAGVSTVQAAERGGISLSYKECEIYDRLYDKIVRIASDGGGTADMLGGEEMTLSWTYGELGLSGSGDASAETQALSALRTSLNRVRDALISECPYELYWFDKTAGYSYSYRKPKLHSSTVSVDVVNIKFAVSQAYQQGGDANKVSGAKAQQAEQTVSYAQEIIAKYRTASDYEKLSGYVQEICSLAVYDESITENSAVPYGDPWQIMYVFDRNLNTKVVCEAYAKAFQYLCDGTEFDSPWIECHTVSGSMNGIIHMWNIVTMPDGGNYVVDPTNCDEGTLYAPAGGIFLQGGTGDVMNGYKVLDYPYYYDENIIQAYGTGGVLELAPSAYASGAAAWSAGAAAQRSGQEASGSGDGTVGSQEAQGDGQTEGSSQESQDQEVSEEDSLTPKITEKSETKDKQDEKTEAVSRTAKPPNTEDTVVQCLIWGAVLVTAGGTGTALALCRRPRRSRARRRARRR</sequence>
<name>A0A9D2NZE3_9FIRM</name>
<feature type="compositionally biased region" description="Basic and acidic residues" evidence="1">
    <location>
        <begin position="415"/>
        <end position="431"/>
    </location>
</feature>
<feature type="signal peptide" evidence="3">
    <location>
        <begin position="1"/>
        <end position="26"/>
    </location>
</feature>
<evidence type="ECO:0000313" key="5">
    <source>
        <dbReference type="Proteomes" id="UP000823894"/>
    </source>
</evidence>
<feature type="compositionally biased region" description="Acidic residues" evidence="1">
    <location>
        <begin position="401"/>
        <end position="410"/>
    </location>
</feature>
<keyword evidence="2" id="KW-1133">Transmembrane helix</keyword>
<evidence type="ECO:0000256" key="2">
    <source>
        <dbReference type="SAM" id="Phobius"/>
    </source>
</evidence>
<comment type="caution">
    <text evidence="4">The sequence shown here is derived from an EMBL/GenBank/DDBJ whole genome shotgun (WGS) entry which is preliminary data.</text>
</comment>
<dbReference type="EMBL" id="DWWK01000206">
    <property type="protein sequence ID" value="HJC39849.1"/>
    <property type="molecule type" value="Genomic_DNA"/>
</dbReference>
<reference evidence="4" key="2">
    <citation type="submission" date="2021-04" db="EMBL/GenBank/DDBJ databases">
        <authorList>
            <person name="Gilroy R."/>
        </authorList>
    </citation>
    <scope>NUCLEOTIDE SEQUENCE</scope>
    <source>
        <strain evidence="4">ChiGjej1B1-1692</strain>
    </source>
</reference>
<gene>
    <name evidence="4" type="ORF">H9757_12465</name>
</gene>
<dbReference type="Proteomes" id="UP000823894">
    <property type="component" value="Unassembled WGS sequence"/>
</dbReference>
<dbReference type="SUPFAM" id="SSF54001">
    <property type="entry name" value="Cysteine proteinases"/>
    <property type="match status" value="1"/>
</dbReference>
<feature type="compositionally biased region" description="Low complexity" evidence="1">
    <location>
        <begin position="388"/>
        <end position="400"/>
    </location>
</feature>
<proteinExistence type="predicted"/>
<dbReference type="AlphaFoldDB" id="A0A9D2NZE3"/>
<organism evidence="4 5">
    <name type="scientific">Candidatus Mediterraneibacter faecigallinarum</name>
    <dbReference type="NCBI Taxonomy" id="2838669"/>
    <lineage>
        <taxon>Bacteria</taxon>
        <taxon>Bacillati</taxon>
        <taxon>Bacillota</taxon>
        <taxon>Clostridia</taxon>
        <taxon>Lachnospirales</taxon>
        <taxon>Lachnospiraceae</taxon>
        <taxon>Mediterraneibacter</taxon>
    </lineage>
</organism>
<reference evidence="4" key="1">
    <citation type="journal article" date="2021" name="PeerJ">
        <title>Extensive microbial diversity within the chicken gut microbiome revealed by metagenomics and culture.</title>
        <authorList>
            <person name="Gilroy R."/>
            <person name="Ravi A."/>
            <person name="Getino M."/>
            <person name="Pursley I."/>
            <person name="Horton D.L."/>
            <person name="Alikhan N.F."/>
            <person name="Baker D."/>
            <person name="Gharbi K."/>
            <person name="Hall N."/>
            <person name="Watson M."/>
            <person name="Adriaenssens E.M."/>
            <person name="Foster-Nyarko E."/>
            <person name="Jarju S."/>
            <person name="Secka A."/>
            <person name="Antonio M."/>
            <person name="Oren A."/>
            <person name="Chaudhuri R.R."/>
            <person name="La Ragione R."/>
            <person name="Hildebrand F."/>
            <person name="Pallen M.J."/>
        </authorList>
    </citation>
    <scope>NUCLEOTIDE SEQUENCE</scope>
    <source>
        <strain evidence="4">ChiGjej1B1-1692</strain>
    </source>
</reference>
<dbReference type="InterPro" id="IPR038765">
    <property type="entry name" value="Papain-like_cys_pep_sf"/>
</dbReference>
<evidence type="ECO:0000256" key="1">
    <source>
        <dbReference type="SAM" id="MobiDB-lite"/>
    </source>
</evidence>
<keyword evidence="3" id="KW-0732">Signal</keyword>
<feature type="region of interest" description="Disordered" evidence="1">
    <location>
        <begin position="370"/>
        <end position="440"/>
    </location>
</feature>